<protein>
    <recommendedName>
        <fullName evidence="8">General transcription and DNA repair factor IIH subunit TFB5</fullName>
    </recommendedName>
</protein>
<organism evidence="9 10">
    <name type="scientific">Piromyces finnis</name>
    <dbReference type="NCBI Taxonomy" id="1754191"/>
    <lineage>
        <taxon>Eukaryota</taxon>
        <taxon>Fungi</taxon>
        <taxon>Fungi incertae sedis</taxon>
        <taxon>Chytridiomycota</taxon>
        <taxon>Chytridiomycota incertae sedis</taxon>
        <taxon>Neocallimastigomycetes</taxon>
        <taxon>Neocallimastigales</taxon>
        <taxon>Neocallimastigaceae</taxon>
        <taxon>Piromyces</taxon>
    </lineage>
</organism>
<gene>
    <name evidence="9" type="ORF">BCR36DRAFT_348033</name>
</gene>
<dbReference type="SUPFAM" id="SSF142897">
    <property type="entry name" value="TFB5-like"/>
    <property type="match status" value="1"/>
</dbReference>
<evidence type="ECO:0000256" key="8">
    <source>
        <dbReference type="RuleBase" id="RU368032"/>
    </source>
</evidence>
<dbReference type="AlphaFoldDB" id="A0A1Y1VFP7"/>
<dbReference type="GO" id="GO:0000439">
    <property type="term" value="C:transcription factor TFIIH core complex"/>
    <property type="evidence" value="ECO:0007669"/>
    <property type="project" value="UniProtKB-UniRule"/>
</dbReference>
<evidence type="ECO:0000313" key="10">
    <source>
        <dbReference type="Proteomes" id="UP000193719"/>
    </source>
</evidence>
<dbReference type="PANTHER" id="PTHR28580:SF1">
    <property type="entry name" value="GENERAL TRANSCRIPTION FACTOR IIH SUBUNIT 5"/>
    <property type="match status" value="1"/>
</dbReference>
<dbReference type="SMART" id="SM01395">
    <property type="entry name" value="Tbf5"/>
    <property type="match status" value="1"/>
</dbReference>
<proteinExistence type="inferred from homology"/>
<evidence type="ECO:0000256" key="4">
    <source>
        <dbReference type="ARBA" id="ARBA00023015"/>
    </source>
</evidence>
<evidence type="ECO:0000256" key="1">
    <source>
        <dbReference type="ARBA" id="ARBA00004123"/>
    </source>
</evidence>
<comment type="subcellular location">
    <subcellularLocation>
        <location evidence="1 8">Nucleus</location>
    </subcellularLocation>
</comment>
<comment type="similarity">
    <text evidence="2 8">Belongs to the TFB5 family.</text>
</comment>
<comment type="function">
    <text evidence="8">In NER, TFIIH acts by opening DNA around the lesion to allow the excision of the damaged oligonucleotide and its replacement by a new DNA fragment. In transcription, TFIIH has an essential role in transcription initiation. When the pre-initiation complex (PIC) has been established, TFIIH is required for promoter opening and promoter escape.</text>
</comment>
<dbReference type="OrthoDB" id="354at2759"/>
<dbReference type="STRING" id="1754191.A0A1Y1VFP7"/>
<keyword evidence="5 8" id="KW-0804">Transcription</keyword>
<keyword evidence="3 8" id="KW-0227">DNA damage</keyword>
<evidence type="ECO:0000256" key="7">
    <source>
        <dbReference type="ARBA" id="ARBA00023242"/>
    </source>
</evidence>
<dbReference type="PANTHER" id="PTHR28580">
    <property type="entry name" value="GENERAL TRANSCRIPTION FACTOR IIH SUBUNIT 5"/>
    <property type="match status" value="1"/>
</dbReference>
<evidence type="ECO:0000256" key="2">
    <source>
        <dbReference type="ARBA" id="ARBA00007470"/>
    </source>
</evidence>
<dbReference type="Gene3D" id="3.30.70.1220">
    <property type="entry name" value="TFB5-like"/>
    <property type="match status" value="1"/>
</dbReference>
<reference evidence="9 10" key="1">
    <citation type="submission" date="2016-08" db="EMBL/GenBank/DDBJ databases">
        <title>Genomes of anaerobic fungi encode conserved fungal cellulosomes for biomass hydrolysis.</title>
        <authorList>
            <consortium name="DOE Joint Genome Institute"/>
            <person name="Haitjema C.H."/>
            <person name="Gilmore S.P."/>
            <person name="Henske J.K."/>
            <person name="Solomon K.V."/>
            <person name="De Groot R."/>
            <person name="Kuo A."/>
            <person name="Mondo S.J."/>
            <person name="Salamov A.A."/>
            <person name="Labutti K."/>
            <person name="Zhao Z."/>
            <person name="Chiniquy J."/>
            <person name="Barry K."/>
            <person name="Brewer H.M."/>
            <person name="Purvine S.O."/>
            <person name="Wright A.T."/>
            <person name="Boxma B."/>
            <person name="Van Alen T."/>
            <person name="Hackstein J.H."/>
            <person name="Baker S.E."/>
            <person name="Grigoriev I.V."/>
            <person name="O'Malley M.A."/>
        </authorList>
    </citation>
    <scope>NUCLEOTIDE SEQUENCE [LARGE SCALE GENOMIC DNA]</scope>
    <source>
        <strain evidence="10">finn</strain>
    </source>
</reference>
<reference evidence="9 10" key="2">
    <citation type="submission" date="2016-08" db="EMBL/GenBank/DDBJ databases">
        <title>Pervasive Adenine N6-methylation of Active Genes in Fungi.</title>
        <authorList>
            <consortium name="DOE Joint Genome Institute"/>
            <person name="Mondo S.J."/>
            <person name="Dannebaum R.O."/>
            <person name="Kuo R.C."/>
            <person name="Labutti K."/>
            <person name="Haridas S."/>
            <person name="Kuo A."/>
            <person name="Salamov A."/>
            <person name="Ahrendt S.R."/>
            <person name="Lipzen A."/>
            <person name="Sullivan W."/>
            <person name="Andreopoulos W.B."/>
            <person name="Clum A."/>
            <person name="Lindquist E."/>
            <person name="Daum C."/>
            <person name="Ramamoorthy G.K."/>
            <person name="Gryganskyi A."/>
            <person name="Culley D."/>
            <person name="Magnuson J.K."/>
            <person name="James T.Y."/>
            <person name="O'Malley M.A."/>
            <person name="Stajich J.E."/>
            <person name="Spatafora J.W."/>
            <person name="Visel A."/>
            <person name="Grigoriev I.V."/>
        </authorList>
    </citation>
    <scope>NUCLEOTIDE SEQUENCE [LARGE SCALE GENOMIC DNA]</scope>
    <source>
        <strain evidence="10">finn</strain>
    </source>
</reference>
<dbReference type="EMBL" id="MCFH01000010">
    <property type="protein sequence ID" value="ORX54868.1"/>
    <property type="molecule type" value="Genomic_DNA"/>
</dbReference>
<dbReference type="GO" id="GO:0006294">
    <property type="term" value="P:nucleotide-excision repair, preincision complex assembly"/>
    <property type="evidence" value="ECO:0007669"/>
    <property type="project" value="TreeGrafter"/>
</dbReference>
<dbReference type="InterPro" id="IPR009400">
    <property type="entry name" value="TFIIH_TTDA/Tfb5"/>
</dbReference>
<evidence type="ECO:0000256" key="3">
    <source>
        <dbReference type="ARBA" id="ARBA00022763"/>
    </source>
</evidence>
<keyword evidence="6 8" id="KW-0234">DNA repair</keyword>
<accession>A0A1Y1VFP7</accession>
<keyword evidence="10" id="KW-1185">Reference proteome</keyword>
<dbReference type="Proteomes" id="UP000193719">
    <property type="component" value="Unassembled WGS sequence"/>
</dbReference>
<dbReference type="Pfam" id="PF06331">
    <property type="entry name" value="Tfb5"/>
    <property type="match status" value="1"/>
</dbReference>
<keyword evidence="4 8" id="KW-0805">Transcription regulation</keyword>
<dbReference type="GO" id="GO:0005675">
    <property type="term" value="C:transcription factor TFIIH holo complex"/>
    <property type="evidence" value="ECO:0007669"/>
    <property type="project" value="TreeGrafter"/>
</dbReference>
<dbReference type="InterPro" id="IPR035935">
    <property type="entry name" value="TFB5-like_sf"/>
</dbReference>
<dbReference type="GO" id="GO:0006367">
    <property type="term" value="P:transcription initiation at RNA polymerase II promoter"/>
    <property type="evidence" value="ECO:0007669"/>
    <property type="project" value="UniProtKB-UniRule"/>
</dbReference>
<evidence type="ECO:0000313" key="9">
    <source>
        <dbReference type="EMBL" id="ORX54868.1"/>
    </source>
</evidence>
<keyword evidence="7 8" id="KW-0539">Nucleus</keyword>
<evidence type="ECO:0000256" key="5">
    <source>
        <dbReference type="ARBA" id="ARBA00023163"/>
    </source>
</evidence>
<name>A0A1Y1VFP7_9FUNG</name>
<comment type="caution">
    <text evidence="9">The sequence shown here is derived from an EMBL/GenBank/DDBJ whole genome shotgun (WGS) entry which is preliminary data.</text>
</comment>
<comment type="subunit">
    <text evidence="8">Component of the 7-subunit TFIIH core complex.</text>
</comment>
<evidence type="ECO:0000256" key="6">
    <source>
        <dbReference type="ARBA" id="ARBA00023204"/>
    </source>
</evidence>
<sequence>MVKAQKGALIEVSDPTVKSVLLELDDEHHFIIKDLDETHVFVNSIAVDMIRDKLDKIMEDNTYKILEE</sequence>